<dbReference type="Pfam" id="PF19700">
    <property type="entry name" value="DUF6198"/>
    <property type="match status" value="1"/>
</dbReference>
<sequence>MRSHPARRFAFAGVGLVVMALGIAVMTLAGLGTSPISAPVWVATLAGGLTFGGWTLVLNALMFVAQLLILRRRFPATGWLQLPAALVFSSAIDLWMWVFGWIQPGHYALQALQVLVGAGLLGLGVAIQVAPDALYLPGEGLIATIAKVTRSPFARLKVVFDVTLVAAAVLMSFLFFGELRGLREGTVVAAFLVGTVVGVTMPAVRRTLAAVLGDGR</sequence>
<feature type="transmembrane region" description="Helical" evidence="1">
    <location>
        <begin position="9"/>
        <end position="31"/>
    </location>
</feature>
<dbReference type="RefSeq" id="WP_093248941.1">
    <property type="nucleotide sequence ID" value="NZ_FNGP01000001.1"/>
</dbReference>
<gene>
    <name evidence="2" type="ORF">SAMN04488242_0710</name>
</gene>
<feature type="transmembrane region" description="Helical" evidence="1">
    <location>
        <begin position="82"/>
        <end position="102"/>
    </location>
</feature>
<keyword evidence="1" id="KW-0812">Transmembrane</keyword>
<dbReference type="OrthoDB" id="87655at2"/>
<keyword evidence="3" id="KW-1185">Reference proteome</keyword>
<dbReference type="InterPro" id="IPR038750">
    <property type="entry name" value="YczE/YyaS-like"/>
</dbReference>
<dbReference type="Proteomes" id="UP000199475">
    <property type="component" value="Unassembled WGS sequence"/>
</dbReference>
<organism evidence="2 3">
    <name type="scientific">Tessaracoccus oleiagri</name>
    <dbReference type="NCBI Taxonomy" id="686624"/>
    <lineage>
        <taxon>Bacteria</taxon>
        <taxon>Bacillati</taxon>
        <taxon>Actinomycetota</taxon>
        <taxon>Actinomycetes</taxon>
        <taxon>Propionibacteriales</taxon>
        <taxon>Propionibacteriaceae</taxon>
        <taxon>Tessaracoccus</taxon>
    </lineage>
</organism>
<name>A0A1G9I4A9_9ACTN</name>
<dbReference type="AlphaFoldDB" id="A0A1G9I4A9"/>
<proteinExistence type="predicted"/>
<dbReference type="STRING" id="686624.SAMN04488242_0710"/>
<feature type="transmembrane region" description="Helical" evidence="1">
    <location>
        <begin position="188"/>
        <end position="208"/>
    </location>
</feature>
<protein>
    <submittedName>
        <fullName evidence="2">Uncharacterized membrane protein YczE</fullName>
    </submittedName>
</protein>
<dbReference type="PANTHER" id="PTHR40078:SF1">
    <property type="entry name" value="INTEGRAL MEMBRANE PROTEIN"/>
    <property type="match status" value="1"/>
</dbReference>
<dbReference type="PANTHER" id="PTHR40078">
    <property type="entry name" value="INTEGRAL MEMBRANE PROTEIN-RELATED"/>
    <property type="match status" value="1"/>
</dbReference>
<evidence type="ECO:0000256" key="1">
    <source>
        <dbReference type="SAM" id="Phobius"/>
    </source>
</evidence>
<dbReference type="EMBL" id="FNGP01000001">
    <property type="protein sequence ID" value="SDL19885.1"/>
    <property type="molecule type" value="Genomic_DNA"/>
</dbReference>
<evidence type="ECO:0000313" key="3">
    <source>
        <dbReference type="Proteomes" id="UP000199475"/>
    </source>
</evidence>
<accession>A0A1G9I4A9</accession>
<feature type="transmembrane region" description="Helical" evidence="1">
    <location>
        <begin position="51"/>
        <end position="70"/>
    </location>
</feature>
<keyword evidence="1" id="KW-0472">Membrane</keyword>
<keyword evidence="1" id="KW-1133">Transmembrane helix</keyword>
<feature type="transmembrane region" description="Helical" evidence="1">
    <location>
        <begin position="158"/>
        <end position="176"/>
    </location>
</feature>
<feature type="transmembrane region" description="Helical" evidence="1">
    <location>
        <begin position="114"/>
        <end position="137"/>
    </location>
</feature>
<reference evidence="2 3" key="1">
    <citation type="submission" date="2016-10" db="EMBL/GenBank/DDBJ databases">
        <authorList>
            <person name="de Groot N.N."/>
        </authorList>
    </citation>
    <scope>NUCLEOTIDE SEQUENCE [LARGE SCALE GENOMIC DNA]</scope>
    <source>
        <strain evidence="2 3">CGMCC 1.9159</strain>
    </source>
</reference>
<evidence type="ECO:0000313" key="2">
    <source>
        <dbReference type="EMBL" id="SDL19885.1"/>
    </source>
</evidence>